<protein>
    <submittedName>
        <fullName evidence="2">Uncharacterized protein</fullName>
    </submittedName>
</protein>
<name>A0ABY5FU13_9MICO</name>
<keyword evidence="1" id="KW-1133">Transmembrane helix</keyword>
<feature type="transmembrane region" description="Helical" evidence="1">
    <location>
        <begin position="20"/>
        <end position="44"/>
    </location>
</feature>
<keyword evidence="3" id="KW-1185">Reference proteome</keyword>
<accession>A0ABY5FU13</accession>
<evidence type="ECO:0000256" key="1">
    <source>
        <dbReference type="SAM" id="Phobius"/>
    </source>
</evidence>
<proteinExistence type="predicted"/>
<evidence type="ECO:0000313" key="2">
    <source>
        <dbReference type="EMBL" id="UTT61548.1"/>
    </source>
</evidence>
<sequence length="46" mass="4985">MSDHDDRPVGFLGKLRSMKVITWVLIIGLVAITLSGTTLLFVLLGS</sequence>
<evidence type="ECO:0000313" key="3">
    <source>
        <dbReference type="Proteomes" id="UP001060039"/>
    </source>
</evidence>
<dbReference type="RefSeq" id="WP_255158533.1">
    <property type="nucleotide sequence ID" value="NZ_CP101497.1"/>
</dbReference>
<dbReference type="EMBL" id="CP101497">
    <property type="protein sequence ID" value="UTT61548.1"/>
    <property type="molecule type" value="Genomic_DNA"/>
</dbReference>
<organism evidence="2 3">
    <name type="scientific">Microcella humidisoli</name>
    <dbReference type="NCBI Taxonomy" id="2963406"/>
    <lineage>
        <taxon>Bacteria</taxon>
        <taxon>Bacillati</taxon>
        <taxon>Actinomycetota</taxon>
        <taxon>Actinomycetes</taxon>
        <taxon>Micrococcales</taxon>
        <taxon>Microbacteriaceae</taxon>
        <taxon>Microcella</taxon>
    </lineage>
</organism>
<dbReference type="Proteomes" id="UP001060039">
    <property type="component" value="Chromosome"/>
</dbReference>
<reference evidence="2" key="1">
    <citation type="submission" date="2022-07" db="EMBL/GenBank/DDBJ databases">
        <title>Taxonomic analysis of Microcella humidisoli nov. sp., isolated from riverside soil.</title>
        <authorList>
            <person name="Molina K.M."/>
            <person name="Kim S.B."/>
        </authorList>
    </citation>
    <scope>NUCLEOTIDE SEQUENCE</scope>
    <source>
        <strain evidence="2">MMS21-STM10</strain>
    </source>
</reference>
<keyword evidence="1" id="KW-0812">Transmembrane</keyword>
<keyword evidence="1" id="KW-0472">Membrane</keyword>
<gene>
    <name evidence="2" type="ORF">NNL39_07600</name>
</gene>